<feature type="transmembrane region" description="Helical" evidence="9">
    <location>
        <begin position="263"/>
        <end position="286"/>
    </location>
</feature>
<comment type="subcellular location">
    <subcellularLocation>
        <location evidence="1">Cell membrane</location>
        <topology evidence="1">Multi-pass membrane protein</topology>
    </subcellularLocation>
</comment>
<dbReference type="GO" id="GO:0005886">
    <property type="term" value="C:plasma membrane"/>
    <property type="evidence" value="ECO:0007669"/>
    <property type="project" value="UniProtKB-SubCell"/>
</dbReference>
<evidence type="ECO:0000259" key="10">
    <source>
        <dbReference type="PROSITE" id="PS50850"/>
    </source>
</evidence>
<dbReference type="InterPro" id="IPR005829">
    <property type="entry name" value="Sugar_transporter_CS"/>
</dbReference>
<dbReference type="InterPro" id="IPR050549">
    <property type="entry name" value="MFS_Trehalose_Transporter"/>
</dbReference>
<dbReference type="InterPro" id="IPR003663">
    <property type="entry name" value="Sugar/inositol_transpt"/>
</dbReference>
<dbReference type="FunFam" id="1.20.1250.20:FF:000055">
    <property type="entry name" value="Facilitated trehalose transporter Tret1-2 homolog"/>
    <property type="match status" value="1"/>
</dbReference>
<keyword evidence="2" id="KW-1003">Cell membrane</keyword>
<feature type="transmembrane region" description="Helical" evidence="9">
    <location>
        <begin position="150"/>
        <end position="169"/>
    </location>
</feature>
<dbReference type="EMBL" id="JAPWDV010000003">
    <property type="protein sequence ID" value="KAJ6217592.1"/>
    <property type="molecule type" value="Genomic_DNA"/>
</dbReference>
<dbReference type="Gene3D" id="1.20.1250.20">
    <property type="entry name" value="MFS general substrate transporter like domains"/>
    <property type="match status" value="1"/>
</dbReference>
<reference evidence="11" key="1">
    <citation type="submission" date="2022-12" db="EMBL/GenBank/DDBJ databases">
        <title>Genome assemblies of Blomia tropicalis.</title>
        <authorList>
            <person name="Cui Y."/>
        </authorList>
    </citation>
    <scope>NUCLEOTIDE SEQUENCE</scope>
    <source>
        <tissue evidence="11">Adult mites</tissue>
    </source>
</reference>
<comment type="caution">
    <text evidence="11">The sequence shown here is derived from an EMBL/GenBank/DDBJ whole genome shotgun (WGS) entry which is preliminary data.</text>
</comment>
<feature type="transmembrane region" description="Helical" evidence="9">
    <location>
        <begin position="306"/>
        <end position="325"/>
    </location>
</feature>
<gene>
    <name evidence="11" type="ORF">RDWZM_008749</name>
</gene>
<dbReference type="PROSITE" id="PS50850">
    <property type="entry name" value="MFS"/>
    <property type="match status" value="1"/>
</dbReference>
<dbReference type="SUPFAM" id="SSF103473">
    <property type="entry name" value="MFS general substrate transporter"/>
    <property type="match status" value="1"/>
</dbReference>
<organism evidence="11 12">
    <name type="scientific">Blomia tropicalis</name>
    <name type="common">Mite</name>
    <dbReference type="NCBI Taxonomy" id="40697"/>
    <lineage>
        <taxon>Eukaryota</taxon>
        <taxon>Metazoa</taxon>
        <taxon>Ecdysozoa</taxon>
        <taxon>Arthropoda</taxon>
        <taxon>Chelicerata</taxon>
        <taxon>Arachnida</taxon>
        <taxon>Acari</taxon>
        <taxon>Acariformes</taxon>
        <taxon>Sarcoptiformes</taxon>
        <taxon>Astigmata</taxon>
        <taxon>Glycyphagoidea</taxon>
        <taxon>Echimyopodidae</taxon>
        <taxon>Blomia</taxon>
    </lineage>
</organism>
<keyword evidence="5 9" id="KW-0472">Membrane</keyword>
<evidence type="ECO:0000256" key="2">
    <source>
        <dbReference type="ARBA" id="ARBA00022475"/>
    </source>
</evidence>
<protein>
    <recommendedName>
        <fullName evidence="10">Major facilitator superfamily (MFS) profile domain-containing protein</fullName>
    </recommendedName>
</protein>
<feature type="transmembrane region" description="Helical" evidence="9">
    <location>
        <begin position="366"/>
        <end position="393"/>
    </location>
</feature>
<proteinExistence type="inferred from homology"/>
<dbReference type="InterPro" id="IPR020846">
    <property type="entry name" value="MFS_dom"/>
</dbReference>
<dbReference type="Proteomes" id="UP001142055">
    <property type="component" value="Chromosome 3"/>
</dbReference>
<feature type="transmembrane region" description="Helical" evidence="9">
    <location>
        <begin position="432"/>
        <end position="453"/>
    </location>
</feature>
<keyword evidence="8" id="KW-0813">Transport</keyword>
<evidence type="ECO:0000256" key="6">
    <source>
        <dbReference type="ARBA" id="ARBA00023180"/>
    </source>
</evidence>
<evidence type="ECO:0000256" key="5">
    <source>
        <dbReference type="ARBA" id="ARBA00023136"/>
    </source>
</evidence>
<evidence type="ECO:0000313" key="11">
    <source>
        <dbReference type="EMBL" id="KAJ6217592.1"/>
    </source>
</evidence>
<dbReference type="InterPro" id="IPR036259">
    <property type="entry name" value="MFS_trans_sf"/>
</dbReference>
<evidence type="ECO:0000256" key="1">
    <source>
        <dbReference type="ARBA" id="ARBA00004651"/>
    </source>
</evidence>
<keyword evidence="12" id="KW-1185">Reference proteome</keyword>
<comment type="similarity">
    <text evidence="7">Belongs to the major facilitator superfamily. Sugar transporter (TC 2.A.1.1) family. Trehalose transporter subfamily.</text>
</comment>
<name>A0A9Q0M506_BLOTA</name>
<evidence type="ECO:0000256" key="9">
    <source>
        <dbReference type="SAM" id="Phobius"/>
    </source>
</evidence>
<accession>A0A9Q0M506</accession>
<keyword evidence="3 9" id="KW-0812">Transmembrane</keyword>
<evidence type="ECO:0000256" key="4">
    <source>
        <dbReference type="ARBA" id="ARBA00022989"/>
    </source>
</evidence>
<dbReference type="PRINTS" id="PR00171">
    <property type="entry name" value="SUGRTRNSPORT"/>
</dbReference>
<dbReference type="PROSITE" id="PS00217">
    <property type="entry name" value="SUGAR_TRANSPORT_2"/>
    <property type="match status" value="1"/>
</dbReference>
<keyword evidence="6" id="KW-0325">Glycoprotein</keyword>
<dbReference type="InterPro" id="IPR005828">
    <property type="entry name" value="MFS_sugar_transport-like"/>
</dbReference>
<feature type="transmembrane region" description="Helical" evidence="9">
    <location>
        <begin position="58"/>
        <end position="81"/>
    </location>
</feature>
<evidence type="ECO:0000256" key="7">
    <source>
        <dbReference type="ARBA" id="ARBA00024348"/>
    </source>
</evidence>
<sequence length="474" mass="52307">MADTTLLIEDQHHRRAKYILPILSAWVGSFSLGTVLGYSSPALPSFDEPGSHIQLDGFLKSFFVSLMALGAVLGCICAGFLNESVGRKGTLIFTSLPFISGWVLMACAGNLDSVAALMIGRFLTGLCCGLVSLTAPVYISETCDPDKRGFFGSGFQLSVTFGIVITYVIGKYLNWADLALLLTLFPFLFLITILWMPESPAWLLKKGRISEATEANLFLYGAEGSRRVAVDVSIPTIDSDSEGSEDGSFAVLRQIRLFRHVQYYKPMLISIALMFFQQFCGVNAIITSMSSIFQKSNFQMISASDSSIIVGFIQVFATLIACFLSDKFGRKMLTIMSSTGTAISLIPLAIFDYISTIKNSPEFNHTYGWIPIVSVIVFIIFFSLGLGPIPWLIMGELIPFRAKGISTLIAASFNWFCAFIIIVTFLNYINSYYIYIIFCMVSITSAIFTLIYLPETKGKSFHELELLFAPNVPQ</sequence>
<feature type="transmembrane region" description="Helical" evidence="9">
    <location>
        <begin position="117"/>
        <end position="138"/>
    </location>
</feature>
<feature type="transmembrane region" description="Helical" evidence="9">
    <location>
        <begin position="405"/>
        <end position="426"/>
    </location>
</feature>
<feature type="transmembrane region" description="Helical" evidence="9">
    <location>
        <begin position="90"/>
        <end position="111"/>
    </location>
</feature>
<feature type="transmembrane region" description="Helical" evidence="9">
    <location>
        <begin position="332"/>
        <end position="354"/>
    </location>
</feature>
<dbReference type="GO" id="GO:0022857">
    <property type="term" value="F:transmembrane transporter activity"/>
    <property type="evidence" value="ECO:0007669"/>
    <property type="project" value="InterPro"/>
</dbReference>
<dbReference type="NCBIfam" id="TIGR00879">
    <property type="entry name" value="SP"/>
    <property type="match status" value="1"/>
</dbReference>
<feature type="transmembrane region" description="Helical" evidence="9">
    <location>
        <begin position="175"/>
        <end position="196"/>
    </location>
</feature>
<feature type="transmembrane region" description="Helical" evidence="9">
    <location>
        <begin position="18"/>
        <end position="38"/>
    </location>
</feature>
<dbReference type="PANTHER" id="PTHR48021:SF1">
    <property type="entry name" value="GH07001P-RELATED"/>
    <property type="match status" value="1"/>
</dbReference>
<feature type="domain" description="Major facilitator superfamily (MFS) profile" evidence="10">
    <location>
        <begin position="17"/>
        <end position="457"/>
    </location>
</feature>
<dbReference type="PANTHER" id="PTHR48021">
    <property type="match status" value="1"/>
</dbReference>
<dbReference type="Pfam" id="PF00083">
    <property type="entry name" value="Sugar_tr"/>
    <property type="match status" value="1"/>
</dbReference>
<evidence type="ECO:0000313" key="12">
    <source>
        <dbReference type="Proteomes" id="UP001142055"/>
    </source>
</evidence>
<evidence type="ECO:0000256" key="8">
    <source>
        <dbReference type="RuleBase" id="RU003346"/>
    </source>
</evidence>
<keyword evidence="4 9" id="KW-1133">Transmembrane helix</keyword>
<evidence type="ECO:0000256" key="3">
    <source>
        <dbReference type="ARBA" id="ARBA00022692"/>
    </source>
</evidence>
<dbReference type="AlphaFoldDB" id="A0A9Q0M506"/>